<evidence type="ECO:0000256" key="8">
    <source>
        <dbReference type="ARBA" id="ARBA00022741"/>
    </source>
</evidence>
<feature type="domain" description="Phosphoribosyltransferase" evidence="12">
    <location>
        <begin position="290"/>
        <end position="497"/>
    </location>
</feature>
<comment type="pathway">
    <text evidence="2">Pyrimidine metabolism; UMP biosynthesis via salvage pathway; UMP from uracil: step 1/1.</text>
</comment>
<keyword evidence="7" id="KW-0808">Transferase</keyword>
<dbReference type="GO" id="GO:0005525">
    <property type="term" value="F:GTP binding"/>
    <property type="evidence" value="ECO:0007669"/>
    <property type="project" value="UniProtKB-KW"/>
</dbReference>
<dbReference type="InterPro" id="IPR020471">
    <property type="entry name" value="AKR"/>
</dbReference>
<dbReference type="InterPro" id="IPR000836">
    <property type="entry name" value="PRTase_dom"/>
</dbReference>
<keyword evidence="6" id="KW-0328">Glycosyltransferase</keyword>
<evidence type="ECO:0000259" key="11">
    <source>
        <dbReference type="Pfam" id="PF00248"/>
    </source>
</evidence>
<dbReference type="Pfam" id="PF00248">
    <property type="entry name" value="Aldo_ket_red"/>
    <property type="match status" value="1"/>
</dbReference>
<comment type="cofactor">
    <cofactor evidence="1">
        <name>Mg(2+)</name>
        <dbReference type="ChEBI" id="CHEBI:18420"/>
    </cofactor>
</comment>
<comment type="similarity">
    <text evidence="3">Belongs to the UPRTase family.</text>
</comment>
<dbReference type="Pfam" id="PF14681">
    <property type="entry name" value="UPRTase"/>
    <property type="match status" value="1"/>
</dbReference>
<dbReference type="Gene3D" id="3.40.50.2020">
    <property type="match status" value="1"/>
</dbReference>
<dbReference type="GO" id="GO:0006223">
    <property type="term" value="P:uracil salvage"/>
    <property type="evidence" value="ECO:0007669"/>
    <property type="project" value="InterPro"/>
</dbReference>
<keyword evidence="14" id="KW-1185">Reference proteome</keyword>
<evidence type="ECO:0000256" key="6">
    <source>
        <dbReference type="ARBA" id="ARBA00022676"/>
    </source>
</evidence>
<evidence type="ECO:0000256" key="7">
    <source>
        <dbReference type="ARBA" id="ARBA00022679"/>
    </source>
</evidence>
<dbReference type="GO" id="GO:0016491">
    <property type="term" value="F:oxidoreductase activity"/>
    <property type="evidence" value="ECO:0007669"/>
    <property type="project" value="InterPro"/>
</dbReference>
<gene>
    <name evidence="13" type="ORF">J1N35_017407</name>
</gene>
<evidence type="ECO:0000256" key="2">
    <source>
        <dbReference type="ARBA" id="ARBA00005180"/>
    </source>
</evidence>
<proteinExistence type="inferred from homology"/>
<evidence type="ECO:0000259" key="12">
    <source>
        <dbReference type="Pfam" id="PF14681"/>
    </source>
</evidence>
<organism evidence="13 14">
    <name type="scientific">Gossypium stocksii</name>
    <dbReference type="NCBI Taxonomy" id="47602"/>
    <lineage>
        <taxon>Eukaryota</taxon>
        <taxon>Viridiplantae</taxon>
        <taxon>Streptophyta</taxon>
        <taxon>Embryophyta</taxon>
        <taxon>Tracheophyta</taxon>
        <taxon>Spermatophyta</taxon>
        <taxon>Magnoliopsida</taxon>
        <taxon>eudicotyledons</taxon>
        <taxon>Gunneridae</taxon>
        <taxon>Pentapetalae</taxon>
        <taxon>rosids</taxon>
        <taxon>malvids</taxon>
        <taxon>Malvales</taxon>
        <taxon>Malvaceae</taxon>
        <taxon>Malvoideae</taxon>
        <taxon>Gossypium</taxon>
    </lineage>
</organism>
<evidence type="ECO:0000256" key="3">
    <source>
        <dbReference type="ARBA" id="ARBA00009516"/>
    </source>
</evidence>
<dbReference type="InterPro" id="IPR029057">
    <property type="entry name" value="PRTase-like"/>
</dbReference>
<protein>
    <recommendedName>
        <fullName evidence="4">uracil phosphoribosyltransferase</fullName>
        <ecNumber evidence="4">2.4.2.9</ecNumber>
    </recommendedName>
    <alternativeName>
        <fullName evidence="10">UMP pyrophosphorylase</fullName>
    </alternativeName>
</protein>
<dbReference type="NCBIfam" id="NF001097">
    <property type="entry name" value="PRK00129.1"/>
    <property type="match status" value="1"/>
</dbReference>
<evidence type="ECO:0000256" key="9">
    <source>
        <dbReference type="ARBA" id="ARBA00023134"/>
    </source>
</evidence>
<evidence type="ECO:0000256" key="1">
    <source>
        <dbReference type="ARBA" id="ARBA00001946"/>
    </source>
</evidence>
<evidence type="ECO:0000256" key="10">
    <source>
        <dbReference type="ARBA" id="ARBA00031082"/>
    </source>
</evidence>
<dbReference type="SUPFAM" id="SSF51430">
    <property type="entry name" value="NAD(P)-linked oxidoreductase"/>
    <property type="match status" value="1"/>
</dbReference>
<evidence type="ECO:0000313" key="14">
    <source>
        <dbReference type="Proteomes" id="UP000828251"/>
    </source>
</evidence>
<dbReference type="InterPro" id="IPR036812">
    <property type="entry name" value="NAD(P)_OxRdtase_dom_sf"/>
</dbReference>
<keyword evidence="5" id="KW-0021">Allosteric enzyme</keyword>
<dbReference type="GO" id="GO:0005737">
    <property type="term" value="C:cytoplasm"/>
    <property type="evidence" value="ECO:0007669"/>
    <property type="project" value="UniProtKB-ARBA"/>
</dbReference>
<feature type="domain" description="NADP-dependent oxidoreductase" evidence="11">
    <location>
        <begin position="1"/>
        <end position="142"/>
    </location>
</feature>
<dbReference type="GO" id="GO:0004845">
    <property type="term" value="F:uracil phosphoribosyltransferase activity"/>
    <property type="evidence" value="ECO:0007669"/>
    <property type="project" value="UniProtKB-EC"/>
</dbReference>
<dbReference type="PROSITE" id="PS00063">
    <property type="entry name" value="ALDOKETO_REDUCTASE_3"/>
    <property type="match status" value="1"/>
</dbReference>
<dbReference type="PROSITE" id="PS00062">
    <property type="entry name" value="ALDOKETO_REDUCTASE_2"/>
    <property type="match status" value="1"/>
</dbReference>
<dbReference type="PANTHER" id="PTHR11732">
    <property type="entry name" value="ALDO/KETO REDUCTASE"/>
    <property type="match status" value="1"/>
</dbReference>
<dbReference type="InterPro" id="IPR005765">
    <property type="entry name" value="UPRT"/>
</dbReference>
<dbReference type="Gene3D" id="3.20.20.100">
    <property type="entry name" value="NADP-dependent oxidoreductase domain"/>
    <property type="match status" value="1"/>
</dbReference>
<sequence length="497" mass="55172">MESLYKSGKARAIGVSNFSTKKLQVLLKYAKVPPAVNQVDCHPVWQQPGLHNLCTSTGVHLSAYSPLGSPGSWIKGEVLKEPILVEIAEKLNKSPAQVALRWGIQSGHSVLPKSVNESRIKQNLSLFDWSIPPEIFAKFSSIHQQRLLRGEFALHPTCSPYKSLEELWDGSYLAKGKTKKRQFQLLHLNVNLGDLGLARDFEIIGCMACRINFNLRCPSSHTPRFVPLKNPTLLIPPFKPHSHTHPSHPFKLSISTSRWLRRRRMGFVTVNSHMATEEKPISDDRMLVFVPPHPLIKHWISVLRNEQTPCPIFKNAMAELGRILMYEASRDWLPTVTGEIQSPMAIASVEFVDPREPLAIVPILRAGLALAEHASSILPATKTYHLGLSRDEETLLPSVYLNKLPDKFPEGSRIFVVDPMLATGGTIVAALNLIKERGVENKQIKVISALAAPPALQKLSEKFPGLHVYTGIIDPTVNEKGFIIPGLGDAGDRSYGT</sequence>
<dbReference type="FunFam" id="3.40.50.2020:FF:000003">
    <property type="entry name" value="Uracil phosphoribosyltransferase"/>
    <property type="match status" value="1"/>
</dbReference>
<keyword evidence="8" id="KW-0547">Nucleotide-binding</keyword>
<dbReference type="EC" id="2.4.2.9" evidence="4"/>
<dbReference type="CDD" id="cd06223">
    <property type="entry name" value="PRTases_typeI"/>
    <property type="match status" value="1"/>
</dbReference>
<reference evidence="13 14" key="1">
    <citation type="journal article" date="2021" name="Plant Biotechnol. J.">
        <title>Multi-omics assisted identification of the key and species-specific regulatory components of drought-tolerant mechanisms in Gossypium stocksii.</title>
        <authorList>
            <person name="Yu D."/>
            <person name="Ke L."/>
            <person name="Zhang D."/>
            <person name="Wu Y."/>
            <person name="Sun Y."/>
            <person name="Mei J."/>
            <person name="Sun J."/>
            <person name="Sun Y."/>
        </authorList>
    </citation>
    <scope>NUCLEOTIDE SEQUENCE [LARGE SCALE GENOMIC DNA]</scope>
    <source>
        <strain evidence="14">cv. E1</strain>
        <tissue evidence="13">Leaf</tissue>
    </source>
</reference>
<evidence type="ECO:0000313" key="13">
    <source>
        <dbReference type="EMBL" id="KAH1090150.1"/>
    </source>
</evidence>
<dbReference type="InterPro" id="IPR023210">
    <property type="entry name" value="NADP_OxRdtase_dom"/>
</dbReference>
<dbReference type="InterPro" id="IPR018170">
    <property type="entry name" value="Aldo/ket_reductase_CS"/>
</dbReference>
<keyword evidence="9" id="KW-0342">GTP-binding</keyword>
<dbReference type="NCBIfam" id="TIGR01091">
    <property type="entry name" value="upp"/>
    <property type="match status" value="1"/>
</dbReference>
<dbReference type="EMBL" id="JAIQCV010000006">
    <property type="protein sequence ID" value="KAH1090150.1"/>
    <property type="molecule type" value="Genomic_DNA"/>
</dbReference>
<accession>A0A9D3VNK0</accession>
<dbReference type="PRINTS" id="PR00069">
    <property type="entry name" value="ALDKETRDTASE"/>
</dbReference>
<evidence type="ECO:0000256" key="5">
    <source>
        <dbReference type="ARBA" id="ARBA00022533"/>
    </source>
</evidence>
<name>A0A9D3VNK0_9ROSI</name>
<dbReference type="Proteomes" id="UP000828251">
    <property type="component" value="Unassembled WGS sequence"/>
</dbReference>
<comment type="caution">
    <text evidence="13">The sequence shown here is derived from an EMBL/GenBank/DDBJ whole genome shotgun (WGS) entry which is preliminary data.</text>
</comment>
<dbReference type="SUPFAM" id="SSF53271">
    <property type="entry name" value="PRTase-like"/>
    <property type="match status" value="1"/>
</dbReference>
<dbReference type="OrthoDB" id="106623at2759"/>
<dbReference type="AlphaFoldDB" id="A0A9D3VNK0"/>
<evidence type="ECO:0000256" key="4">
    <source>
        <dbReference type="ARBA" id="ARBA00011894"/>
    </source>
</evidence>